<dbReference type="Pfam" id="PF07760">
    <property type="entry name" value="DUF1616"/>
    <property type="match status" value="1"/>
</dbReference>
<feature type="domain" description="DUF1616" evidence="2">
    <location>
        <begin position="25"/>
        <end position="335"/>
    </location>
</feature>
<dbReference type="Proteomes" id="UP000003751">
    <property type="component" value="Unassembled WGS sequence"/>
</dbReference>
<evidence type="ECO:0000313" key="4">
    <source>
        <dbReference type="Proteomes" id="UP000003751"/>
    </source>
</evidence>
<evidence type="ECO:0000256" key="1">
    <source>
        <dbReference type="SAM" id="Phobius"/>
    </source>
</evidence>
<feature type="transmembrane region" description="Helical" evidence="1">
    <location>
        <begin position="99"/>
        <end position="117"/>
    </location>
</feature>
<sequence>MIDTSDMWQLLPRRVRRFPADLGVVIALVLVTVGVVRAGGVWTPVRLSFGFLFLFFLPGYSLVAVLFPEASGNRESDGGDEGDGTSTGFPRRIDGIERITLSIAVSLAVVPLIGYLVSYSPWGLNLDPSLLAIGGFTIVCALAGAVRQWTLPESDRFSVPIEDAYARFTPDVSTVTSHVRPLNVLLVVSLVVATAGIVYTTTTPRSDERFTEFYLGTKNASGSTVTDAYPKNFTAGDAKHLRVGIGNHEYERSNYTVVVLLQRVKRNNGSTRVTAERRLDRFHVSAGQGQTVVENRSLEPTMTGERLRLQFLLYRGAAPASPSAKNAYRRTHLWIRVHQ</sequence>
<organism evidence="3 4">
    <name type="scientific">Haladaptatus paucihalophilus DX253</name>
    <dbReference type="NCBI Taxonomy" id="797209"/>
    <lineage>
        <taxon>Archaea</taxon>
        <taxon>Methanobacteriati</taxon>
        <taxon>Methanobacteriota</taxon>
        <taxon>Stenosarchaea group</taxon>
        <taxon>Halobacteria</taxon>
        <taxon>Halobacteriales</taxon>
        <taxon>Haladaptataceae</taxon>
        <taxon>Haladaptatus</taxon>
    </lineage>
</organism>
<dbReference type="RefSeq" id="WP_007980894.1">
    <property type="nucleotide sequence ID" value="NZ_AEMG01000015.1"/>
</dbReference>
<dbReference type="STRING" id="797209.GCA_000376445_03364"/>
<comment type="caution">
    <text evidence="3">The sequence shown here is derived from an EMBL/GenBank/DDBJ whole genome shotgun (WGS) entry which is preliminary data.</text>
</comment>
<feature type="transmembrane region" description="Helical" evidence="1">
    <location>
        <begin position="129"/>
        <end position="146"/>
    </location>
</feature>
<reference evidence="3 4" key="1">
    <citation type="journal article" date="2014" name="ISME J.">
        <title>Trehalose/2-sulfotrehalose biosynthesis and glycine-betaine uptake are widely spread mechanisms for osmoadaptation in the Halobacteriales.</title>
        <authorList>
            <person name="Youssef N.H."/>
            <person name="Savage-Ashlock K.N."/>
            <person name="McCully A.L."/>
            <person name="Luedtke B."/>
            <person name="Shaw E.I."/>
            <person name="Hoff W.D."/>
            <person name="Elshahed M.S."/>
        </authorList>
    </citation>
    <scope>NUCLEOTIDE SEQUENCE [LARGE SCALE GENOMIC DNA]</scope>
    <source>
        <strain evidence="3 4">DX253</strain>
    </source>
</reference>
<dbReference type="PIRSF" id="PIRSF018671">
    <property type="entry name" value="UCP018671"/>
    <property type="match status" value="1"/>
</dbReference>
<dbReference type="EMBL" id="AEMG01000015">
    <property type="protein sequence ID" value="EFW91273.1"/>
    <property type="molecule type" value="Genomic_DNA"/>
</dbReference>
<evidence type="ECO:0000313" key="3">
    <source>
        <dbReference type="EMBL" id="EFW91273.1"/>
    </source>
</evidence>
<dbReference type="AlphaFoldDB" id="E7QVL0"/>
<evidence type="ECO:0000259" key="2">
    <source>
        <dbReference type="Pfam" id="PF07760"/>
    </source>
</evidence>
<accession>E7QVL0</accession>
<dbReference type="eggNOG" id="arCOG02884">
    <property type="taxonomic scope" value="Archaea"/>
</dbReference>
<dbReference type="InterPro" id="IPR011674">
    <property type="entry name" value="DUF1616"/>
</dbReference>
<name>E7QVL0_HALPU</name>
<feature type="transmembrane region" description="Helical" evidence="1">
    <location>
        <begin position="48"/>
        <end position="67"/>
    </location>
</feature>
<dbReference type="InterPro" id="IPR014495">
    <property type="entry name" value="UCP018671"/>
</dbReference>
<proteinExistence type="predicted"/>
<gene>
    <name evidence="3" type="ORF">ZOD2009_14231</name>
</gene>
<feature type="transmembrane region" description="Helical" evidence="1">
    <location>
        <begin position="182"/>
        <end position="200"/>
    </location>
</feature>
<keyword evidence="1" id="KW-1133">Transmembrane helix</keyword>
<dbReference type="PATRIC" id="fig|797209.4.peg.2804"/>
<keyword evidence="1" id="KW-0472">Membrane</keyword>
<keyword evidence="1" id="KW-0812">Transmembrane</keyword>
<protein>
    <recommendedName>
        <fullName evidence="2">DUF1616 domain-containing protein</fullName>
    </recommendedName>
</protein>